<name>A0A8E2B0Z3_9APHY</name>
<sequence>MGVARPLGDLVSSLQVVLSPEVFRAQVSDANLLPTQEQDIWKNSLAVPTAVASVSAVLLLLHLFLQSNPARALRSRLLASEASLDDASSETTLAAENEDYSESRVTRHVRRLGGPVIFAFRVVRLLCVVTLLALSIVTVISSRIRNVHSGIYNGIWLDVGLCGVYAYASLLSLVSVLAGQRLNRVARLHL</sequence>
<proteinExistence type="predicted"/>
<organism evidence="2 3">
    <name type="scientific">Obba rivulosa</name>
    <dbReference type="NCBI Taxonomy" id="1052685"/>
    <lineage>
        <taxon>Eukaryota</taxon>
        <taxon>Fungi</taxon>
        <taxon>Dikarya</taxon>
        <taxon>Basidiomycota</taxon>
        <taxon>Agaricomycotina</taxon>
        <taxon>Agaricomycetes</taxon>
        <taxon>Polyporales</taxon>
        <taxon>Gelatoporiaceae</taxon>
        <taxon>Obba</taxon>
    </lineage>
</organism>
<keyword evidence="3" id="KW-1185">Reference proteome</keyword>
<keyword evidence="1" id="KW-1133">Transmembrane helix</keyword>
<feature type="transmembrane region" description="Helical" evidence="1">
    <location>
        <begin position="45"/>
        <end position="65"/>
    </location>
</feature>
<dbReference type="Proteomes" id="UP000250043">
    <property type="component" value="Unassembled WGS sequence"/>
</dbReference>
<protein>
    <submittedName>
        <fullName evidence="2">Uncharacterized protein</fullName>
    </submittedName>
</protein>
<accession>A0A8E2B0Z3</accession>
<evidence type="ECO:0000313" key="3">
    <source>
        <dbReference type="Proteomes" id="UP000250043"/>
    </source>
</evidence>
<dbReference type="AlphaFoldDB" id="A0A8E2B0Z3"/>
<evidence type="ECO:0000313" key="2">
    <source>
        <dbReference type="EMBL" id="OCH92734.1"/>
    </source>
</evidence>
<keyword evidence="1" id="KW-0812">Transmembrane</keyword>
<keyword evidence="1" id="KW-0472">Membrane</keyword>
<dbReference type="EMBL" id="KV722365">
    <property type="protein sequence ID" value="OCH92734.1"/>
    <property type="molecule type" value="Genomic_DNA"/>
</dbReference>
<feature type="transmembrane region" description="Helical" evidence="1">
    <location>
        <begin position="116"/>
        <end position="140"/>
    </location>
</feature>
<gene>
    <name evidence="2" type="ORF">OBBRIDRAFT_419752</name>
</gene>
<evidence type="ECO:0000256" key="1">
    <source>
        <dbReference type="SAM" id="Phobius"/>
    </source>
</evidence>
<feature type="transmembrane region" description="Helical" evidence="1">
    <location>
        <begin position="155"/>
        <end position="178"/>
    </location>
</feature>
<feature type="non-terminal residue" evidence="2">
    <location>
        <position position="190"/>
    </location>
</feature>
<reference evidence="2 3" key="1">
    <citation type="submission" date="2016-07" db="EMBL/GenBank/DDBJ databases">
        <title>Draft genome of the white-rot fungus Obba rivulosa 3A-2.</title>
        <authorList>
            <consortium name="DOE Joint Genome Institute"/>
            <person name="Miettinen O."/>
            <person name="Riley R."/>
            <person name="Acob R."/>
            <person name="Barry K."/>
            <person name="Cullen D."/>
            <person name="De Vries R."/>
            <person name="Hainaut M."/>
            <person name="Hatakka A."/>
            <person name="Henrissat B."/>
            <person name="Hilden K."/>
            <person name="Kuo R."/>
            <person name="Labutti K."/>
            <person name="Lipzen A."/>
            <person name="Makela M.R."/>
            <person name="Sandor L."/>
            <person name="Spatafora J.W."/>
            <person name="Grigoriev I.V."/>
            <person name="Hibbett D.S."/>
        </authorList>
    </citation>
    <scope>NUCLEOTIDE SEQUENCE [LARGE SCALE GENOMIC DNA]</scope>
    <source>
        <strain evidence="2 3">3A-2</strain>
    </source>
</reference>